<gene>
    <name evidence="2" type="ORF">METZ01_LOCUS413312</name>
</gene>
<dbReference type="Pfam" id="PF02056">
    <property type="entry name" value="Glyco_hydro_4"/>
    <property type="match status" value="1"/>
</dbReference>
<dbReference type="InterPro" id="IPR036291">
    <property type="entry name" value="NAD(P)-bd_dom_sf"/>
</dbReference>
<dbReference type="EMBL" id="UINC01161332">
    <property type="protein sequence ID" value="SVD60458.1"/>
    <property type="molecule type" value="Genomic_DNA"/>
</dbReference>
<evidence type="ECO:0008006" key="3">
    <source>
        <dbReference type="Google" id="ProtNLM"/>
    </source>
</evidence>
<keyword evidence="1" id="KW-0520">NAD</keyword>
<dbReference type="InterPro" id="IPR053715">
    <property type="entry name" value="GH4_Enzyme_sf"/>
</dbReference>
<dbReference type="AlphaFoldDB" id="A0A382WQK4"/>
<organism evidence="2">
    <name type="scientific">marine metagenome</name>
    <dbReference type="NCBI Taxonomy" id="408172"/>
    <lineage>
        <taxon>unclassified sequences</taxon>
        <taxon>metagenomes</taxon>
        <taxon>ecological metagenomes</taxon>
    </lineage>
</organism>
<accession>A0A382WQK4</accession>
<dbReference type="PANTHER" id="PTHR32092">
    <property type="entry name" value="6-PHOSPHO-BETA-GLUCOSIDASE-RELATED"/>
    <property type="match status" value="1"/>
</dbReference>
<dbReference type="SUPFAM" id="SSF51735">
    <property type="entry name" value="NAD(P)-binding Rossmann-fold domains"/>
    <property type="match status" value="1"/>
</dbReference>
<name>A0A382WQK4_9ZZZZ</name>
<feature type="non-terminal residue" evidence="2">
    <location>
        <position position="127"/>
    </location>
</feature>
<dbReference type="InterPro" id="IPR001088">
    <property type="entry name" value="Glyco_hydro_4"/>
</dbReference>
<feature type="non-terminal residue" evidence="2">
    <location>
        <position position="1"/>
    </location>
</feature>
<dbReference type="GO" id="GO:0005975">
    <property type="term" value="P:carbohydrate metabolic process"/>
    <property type="evidence" value="ECO:0007669"/>
    <property type="project" value="InterPro"/>
</dbReference>
<reference evidence="2" key="1">
    <citation type="submission" date="2018-05" db="EMBL/GenBank/DDBJ databases">
        <authorList>
            <person name="Lanie J.A."/>
            <person name="Ng W.-L."/>
            <person name="Kazmierczak K.M."/>
            <person name="Andrzejewski T.M."/>
            <person name="Davidsen T.M."/>
            <person name="Wayne K.J."/>
            <person name="Tettelin H."/>
            <person name="Glass J.I."/>
            <person name="Rusch D."/>
            <person name="Podicherti R."/>
            <person name="Tsui H.-C.T."/>
            <person name="Winkler M.E."/>
        </authorList>
    </citation>
    <scope>NUCLEOTIDE SEQUENCE</scope>
</reference>
<evidence type="ECO:0000256" key="1">
    <source>
        <dbReference type="ARBA" id="ARBA00023027"/>
    </source>
</evidence>
<proteinExistence type="predicted"/>
<dbReference type="GO" id="GO:0004553">
    <property type="term" value="F:hydrolase activity, hydrolyzing O-glycosyl compounds"/>
    <property type="evidence" value="ECO:0007669"/>
    <property type="project" value="InterPro"/>
</dbReference>
<sequence length="127" mass="13678">VPSLKITLVGGGSLNWTPRLVASILQYESLSGSQVMLYDLNPEPLELTYALCNRYRERTGSSTTIEKTTDRAVALDGAHGVVVTISTGGLEAMRRDIEVAEQYSICHTVGDTCGPAGISRLLRNVPI</sequence>
<dbReference type="Gene3D" id="3.90.1820.10">
    <property type="entry name" value="AglA-like glucosidase"/>
    <property type="match status" value="1"/>
</dbReference>
<evidence type="ECO:0000313" key="2">
    <source>
        <dbReference type="EMBL" id="SVD60458.1"/>
    </source>
</evidence>
<protein>
    <recommendedName>
        <fullName evidence="3">Glycosyl hydrolase family 4 C-terminal domain-containing protein</fullName>
    </recommendedName>
</protein>
<dbReference type="PRINTS" id="PR00732">
    <property type="entry name" value="GLHYDRLASE4"/>
</dbReference>